<proteinExistence type="predicted"/>
<dbReference type="Proteomes" id="UP000886501">
    <property type="component" value="Unassembled WGS sequence"/>
</dbReference>
<dbReference type="EMBL" id="MU118030">
    <property type="protein sequence ID" value="KAF9647611.1"/>
    <property type="molecule type" value="Genomic_DNA"/>
</dbReference>
<reference evidence="1" key="2">
    <citation type="journal article" date="2020" name="Nat. Commun.">
        <title>Large-scale genome sequencing of mycorrhizal fungi provides insights into the early evolution of symbiotic traits.</title>
        <authorList>
            <person name="Miyauchi S."/>
            <person name="Kiss E."/>
            <person name="Kuo A."/>
            <person name="Drula E."/>
            <person name="Kohler A."/>
            <person name="Sanchez-Garcia M."/>
            <person name="Morin E."/>
            <person name="Andreopoulos B."/>
            <person name="Barry K.W."/>
            <person name="Bonito G."/>
            <person name="Buee M."/>
            <person name="Carver A."/>
            <person name="Chen C."/>
            <person name="Cichocki N."/>
            <person name="Clum A."/>
            <person name="Culley D."/>
            <person name="Crous P.W."/>
            <person name="Fauchery L."/>
            <person name="Girlanda M."/>
            <person name="Hayes R.D."/>
            <person name="Keri Z."/>
            <person name="LaButti K."/>
            <person name="Lipzen A."/>
            <person name="Lombard V."/>
            <person name="Magnuson J."/>
            <person name="Maillard F."/>
            <person name="Murat C."/>
            <person name="Nolan M."/>
            <person name="Ohm R.A."/>
            <person name="Pangilinan J."/>
            <person name="Pereira M.F."/>
            <person name="Perotto S."/>
            <person name="Peter M."/>
            <person name="Pfister S."/>
            <person name="Riley R."/>
            <person name="Sitrit Y."/>
            <person name="Stielow J.B."/>
            <person name="Szollosi G."/>
            <person name="Zifcakova L."/>
            <person name="Stursova M."/>
            <person name="Spatafora J.W."/>
            <person name="Tedersoo L."/>
            <person name="Vaario L.M."/>
            <person name="Yamada A."/>
            <person name="Yan M."/>
            <person name="Wang P."/>
            <person name="Xu J."/>
            <person name="Bruns T."/>
            <person name="Baldrian P."/>
            <person name="Vilgalys R."/>
            <person name="Dunand C."/>
            <person name="Henrissat B."/>
            <person name="Grigoriev I.V."/>
            <person name="Hibbett D."/>
            <person name="Nagy L.G."/>
            <person name="Martin F.M."/>
        </authorList>
    </citation>
    <scope>NUCLEOTIDE SEQUENCE</scope>
    <source>
        <strain evidence="1">P2</strain>
    </source>
</reference>
<reference evidence="1" key="1">
    <citation type="submission" date="2019-10" db="EMBL/GenBank/DDBJ databases">
        <authorList>
            <consortium name="DOE Joint Genome Institute"/>
            <person name="Kuo A."/>
            <person name="Miyauchi S."/>
            <person name="Kiss E."/>
            <person name="Drula E."/>
            <person name="Kohler A."/>
            <person name="Sanchez-Garcia M."/>
            <person name="Andreopoulos B."/>
            <person name="Barry K.W."/>
            <person name="Bonito G."/>
            <person name="Buee M."/>
            <person name="Carver A."/>
            <person name="Chen C."/>
            <person name="Cichocki N."/>
            <person name="Clum A."/>
            <person name="Culley D."/>
            <person name="Crous P.W."/>
            <person name="Fauchery L."/>
            <person name="Girlanda M."/>
            <person name="Hayes R."/>
            <person name="Keri Z."/>
            <person name="Labutti K."/>
            <person name="Lipzen A."/>
            <person name="Lombard V."/>
            <person name="Magnuson J."/>
            <person name="Maillard F."/>
            <person name="Morin E."/>
            <person name="Murat C."/>
            <person name="Nolan M."/>
            <person name="Ohm R."/>
            <person name="Pangilinan J."/>
            <person name="Pereira M."/>
            <person name="Perotto S."/>
            <person name="Peter M."/>
            <person name="Riley R."/>
            <person name="Sitrit Y."/>
            <person name="Stielow B."/>
            <person name="Szollosi G."/>
            <person name="Zifcakova L."/>
            <person name="Stursova M."/>
            <person name="Spatafora J.W."/>
            <person name="Tedersoo L."/>
            <person name="Vaario L.-M."/>
            <person name="Yamada A."/>
            <person name="Yan M."/>
            <person name="Wang P."/>
            <person name="Xu J."/>
            <person name="Bruns T."/>
            <person name="Baldrian P."/>
            <person name="Vilgalys R."/>
            <person name="Henrissat B."/>
            <person name="Grigoriev I.V."/>
            <person name="Hibbett D."/>
            <person name="Nagy L.G."/>
            <person name="Martin F.M."/>
        </authorList>
    </citation>
    <scope>NUCLEOTIDE SEQUENCE</scope>
    <source>
        <strain evidence="1">P2</strain>
    </source>
</reference>
<accession>A0ACB6ZEM4</accession>
<keyword evidence="2" id="KW-1185">Reference proteome</keyword>
<protein>
    <submittedName>
        <fullName evidence="1">Uncharacterized protein</fullName>
    </submittedName>
</protein>
<sequence>MTVLDAWIGVSSGFFGKHATVGSFAAHDTVVTDERIREPHREADIYPGDPTPPRASLPHSSPSSPSPQPQAVQSAHAPIDDSNKQLRCWKQSEGSLDSLFGSMNLYHEAINLAEKLREQQRQAEELKKLVKELEALERQLRALQDHCDRVKREAKEREEREKEESKTAEAKEGEA</sequence>
<evidence type="ECO:0000313" key="1">
    <source>
        <dbReference type="EMBL" id="KAF9647611.1"/>
    </source>
</evidence>
<name>A0ACB6ZEM4_THEGA</name>
<comment type="caution">
    <text evidence="1">The sequence shown here is derived from an EMBL/GenBank/DDBJ whole genome shotgun (WGS) entry which is preliminary data.</text>
</comment>
<evidence type="ECO:0000313" key="2">
    <source>
        <dbReference type="Proteomes" id="UP000886501"/>
    </source>
</evidence>
<organism evidence="1 2">
    <name type="scientific">Thelephora ganbajun</name>
    <name type="common">Ganba fungus</name>
    <dbReference type="NCBI Taxonomy" id="370292"/>
    <lineage>
        <taxon>Eukaryota</taxon>
        <taxon>Fungi</taxon>
        <taxon>Dikarya</taxon>
        <taxon>Basidiomycota</taxon>
        <taxon>Agaricomycotina</taxon>
        <taxon>Agaricomycetes</taxon>
        <taxon>Thelephorales</taxon>
        <taxon>Thelephoraceae</taxon>
        <taxon>Thelephora</taxon>
    </lineage>
</organism>
<gene>
    <name evidence="1" type="ORF">BDM02DRAFT_3129653</name>
</gene>